<dbReference type="EMBL" id="LVJN01000019">
    <property type="protein sequence ID" value="OSM04350.1"/>
    <property type="molecule type" value="Genomic_DNA"/>
</dbReference>
<evidence type="ECO:0000256" key="1">
    <source>
        <dbReference type="SAM" id="MobiDB-lite"/>
    </source>
</evidence>
<dbReference type="Proteomes" id="UP000194003">
    <property type="component" value="Unassembled WGS sequence"/>
</dbReference>
<comment type="caution">
    <text evidence="2">The sequence shown here is derived from an EMBL/GenBank/DDBJ whole genome shotgun (WGS) entry which is preliminary data.</text>
</comment>
<evidence type="ECO:0000313" key="2">
    <source>
        <dbReference type="EMBL" id="OSM04350.1"/>
    </source>
</evidence>
<organism evidence="2 3">
    <name type="scientific">Magnetofaba australis IT-1</name>
    <dbReference type="NCBI Taxonomy" id="1434232"/>
    <lineage>
        <taxon>Bacteria</taxon>
        <taxon>Pseudomonadati</taxon>
        <taxon>Pseudomonadota</taxon>
        <taxon>Magnetococcia</taxon>
        <taxon>Magnetococcales</taxon>
        <taxon>Magnetococcaceae</taxon>
        <taxon>Magnetofaba</taxon>
    </lineage>
</organism>
<name>A0A1Y2K4P0_9PROT</name>
<protein>
    <submittedName>
        <fullName evidence="2">Uncharacterized protein</fullName>
    </submittedName>
</protein>
<feature type="region of interest" description="Disordered" evidence="1">
    <location>
        <begin position="1"/>
        <end position="29"/>
    </location>
</feature>
<reference evidence="2 3" key="1">
    <citation type="journal article" date="2016" name="BMC Genomics">
        <title>Combined genomic and structural analyses of a cultured magnetotactic bacterium reveals its niche adaptation to a dynamic environment.</title>
        <authorList>
            <person name="Araujo A.C."/>
            <person name="Morillo V."/>
            <person name="Cypriano J."/>
            <person name="Teixeira L.C."/>
            <person name="Leao P."/>
            <person name="Lyra S."/>
            <person name="Almeida L.G."/>
            <person name="Bazylinski D.A."/>
            <person name="Vasconcellos A.T."/>
            <person name="Abreu F."/>
            <person name="Lins U."/>
        </authorList>
    </citation>
    <scope>NUCLEOTIDE SEQUENCE [LARGE SCALE GENOMIC DNA]</scope>
    <source>
        <strain evidence="2 3">IT-1</strain>
    </source>
</reference>
<dbReference type="AlphaFoldDB" id="A0A1Y2K4P0"/>
<proteinExistence type="predicted"/>
<evidence type="ECO:0000313" key="3">
    <source>
        <dbReference type="Proteomes" id="UP000194003"/>
    </source>
</evidence>
<sequence>MMIGDGLQARQLRQARPAAAEPERQQGHAPFLLGEGDAAIIQRLHHCLGGGLTQGRFIRRGIAAAAAQQQGRD</sequence>
<keyword evidence="3" id="KW-1185">Reference proteome</keyword>
<accession>A0A1Y2K4P0</accession>
<gene>
    <name evidence="2" type="ORF">MAIT1_04242</name>
</gene>
<feature type="compositionally biased region" description="Low complexity" evidence="1">
    <location>
        <begin position="7"/>
        <end position="20"/>
    </location>
</feature>